<evidence type="ECO:0000313" key="3">
    <source>
        <dbReference type="EMBL" id="KAL2270436.1"/>
    </source>
</evidence>
<reference evidence="3 4" key="1">
    <citation type="journal article" date="2024" name="Commun. Biol.">
        <title>Comparative genomic analysis of thermophilic fungi reveals convergent evolutionary adaptations and gene losses.</title>
        <authorList>
            <person name="Steindorff A.S."/>
            <person name="Aguilar-Pontes M.V."/>
            <person name="Robinson A.J."/>
            <person name="Andreopoulos B."/>
            <person name="LaButti K."/>
            <person name="Kuo A."/>
            <person name="Mondo S."/>
            <person name="Riley R."/>
            <person name="Otillar R."/>
            <person name="Haridas S."/>
            <person name="Lipzen A."/>
            <person name="Grimwood J."/>
            <person name="Schmutz J."/>
            <person name="Clum A."/>
            <person name="Reid I.D."/>
            <person name="Moisan M.C."/>
            <person name="Butler G."/>
            <person name="Nguyen T.T.M."/>
            <person name="Dewar K."/>
            <person name="Conant G."/>
            <person name="Drula E."/>
            <person name="Henrissat B."/>
            <person name="Hansel C."/>
            <person name="Singer S."/>
            <person name="Hutchinson M.I."/>
            <person name="de Vries R.P."/>
            <person name="Natvig D.O."/>
            <person name="Powell A.J."/>
            <person name="Tsang A."/>
            <person name="Grigoriev I.V."/>
        </authorList>
    </citation>
    <scope>NUCLEOTIDE SEQUENCE [LARGE SCALE GENOMIC DNA]</scope>
    <source>
        <strain evidence="3 4">ATCC 22073</strain>
    </source>
</reference>
<dbReference type="PANTHER" id="PTHR43709">
    <property type="entry name" value="ACONITATE ISOMERASE-RELATED"/>
    <property type="match status" value="1"/>
</dbReference>
<dbReference type="InterPro" id="IPR007400">
    <property type="entry name" value="PrpF-like"/>
</dbReference>
<organism evidence="3 4">
    <name type="scientific">Remersonia thermophila</name>
    <dbReference type="NCBI Taxonomy" id="72144"/>
    <lineage>
        <taxon>Eukaryota</taxon>
        <taxon>Fungi</taxon>
        <taxon>Dikarya</taxon>
        <taxon>Ascomycota</taxon>
        <taxon>Pezizomycotina</taxon>
        <taxon>Sordariomycetes</taxon>
        <taxon>Sordariomycetidae</taxon>
        <taxon>Sordariales</taxon>
        <taxon>Sordariales incertae sedis</taxon>
        <taxon>Remersonia</taxon>
    </lineage>
</organism>
<dbReference type="EMBL" id="JAZGUE010000002">
    <property type="protein sequence ID" value="KAL2270436.1"/>
    <property type="molecule type" value="Genomic_DNA"/>
</dbReference>
<name>A0ABR4DJ74_9PEZI</name>
<comment type="similarity">
    <text evidence="1">Belongs to the PrpF family.</text>
</comment>
<comment type="caution">
    <text evidence="3">The sequence shown here is derived from an EMBL/GenBank/DDBJ whole genome shotgun (WGS) entry which is preliminary data.</text>
</comment>
<protein>
    <recommendedName>
        <fullName evidence="5">DUF453-domain-containing protein</fullName>
    </recommendedName>
</protein>
<proteinExistence type="inferred from homology"/>
<gene>
    <name evidence="3" type="ORF">VTJ83DRAFT_2620</name>
</gene>
<accession>A0ABR4DJ74</accession>
<evidence type="ECO:0000313" key="4">
    <source>
        <dbReference type="Proteomes" id="UP001600064"/>
    </source>
</evidence>
<dbReference type="Pfam" id="PF04303">
    <property type="entry name" value="PrpF"/>
    <property type="match status" value="1"/>
</dbReference>
<dbReference type="SUPFAM" id="SSF54506">
    <property type="entry name" value="Diaminopimelate epimerase-like"/>
    <property type="match status" value="2"/>
</dbReference>
<evidence type="ECO:0000256" key="2">
    <source>
        <dbReference type="ARBA" id="ARBA00023235"/>
    </source>
</evidence>
<keyword evidence="2" id="KW-0413">Isomerase</keyword>
<dbReference type="RefSeq" id="XP_070869160.1">
    <property type="nucleotide sequence ID" value="XM_071008911.1"/>
</dbReference>
<evidence type="ECO:0000256" key="1">
    <source>
        <dbReference type="ARBA" id="ARBA00007673"/>
    </source>
</evidence>
<dbReference type="Proteomes" id="UP001600064">
    <property type="component" value="Unassembled WGS sequence"/>
</dbReference>
<evidence type="ECO:0008006" key="5">
    <source>
        <dbReference type="Google" id="ProtNLM"/>
    </source>
</evidence>
<dbReference type="PANTHER" id="PTHR43709:SF2">
    <property type="entry name" value="DUF453 DOMAIN PROTEIN (AFU_ORTHOLOGUE AFUA_6G00360)"/>
    <property type="match status" value="1"/>
</dbReference>
<sequence length="431" mass="45042">MRPVELLRSRVAATCSLGPANAHRGLRGFSRAPSRFLHGPPKAAAESPVPAPCDARSIRALFARGGTSNGLVIWKHDLPPADEWPNVLPALMGSPDPFGRQLDGMGSGISSTSKICVLSPPSDPSLADVDFTFVQVGIQDGKLDLAGNCGNMISVVGPVAWDALLSHTPGPDKATVRIFNTNTRKLIRSTFSVRPAGPSGRRRVYDPSGACRIAGVPAASSPIHLRFLRPGGAKTGRTLPTGRPIDTLALPDGTAVEASLVDVSNPGVFVRAADFGFPPAAAASSPKEMRARLASDPALLERLELVRRAGAARMGLDPDTQSVPKIVLVLPGDADAEGSHLRCQALSMGQPHKTVPLTLAMCPGAAAGLEGTIPHELAAGLARPQEGSEHAIVLGHPAGKIEVRVKVGKEGVEAVDIWRTARVLMAGDVFY</sequence>
<dbReference type="GeneID" id="98123555"/>
<dbReference type="Gene3D" id="3.10.310.10">
    <property type="entry name" value="Diaminopimelate Epimerase, Chain A, domain 1"/>
    <property type="match status" value="2"/>
</dbReference>
<keyword evidence="4" id="KW-1185">Reference proteome</keyword>